<keyword evidence="3" id="KW-1185">Reference proteome</keyword>
<dbReference type="EMBL" id="FQNC01000049">
    <property type="protein sequence ID" value="SGY85183.1"/>
    <property type="molecule type" value="Genomic_DNA"/>
</dbReference>
<feature type="region of interest" description="Disordered" evidence="1">
    <location>
        <begin position="391"/>
        <end position="490"/>
    </location>
</feature>
<feature type="compositionally biased region" description="Polar residues" evidence="1">
    <location>
        <begin position="80"/>
        <end position="91"/>
    </location>
</feature>
<feature type="compositionally biased region" description="Polar residues" evidence="1">
    <location>
        <begin position="542"/>
        <end position="560"/>
    </location>
</feature>
<feature type="compositionally biased region" description="Low complexity" evidence="1">
    <location>
        <begin position="649"/>
        <end position="659"/>
    </location>
</feature>
<name>A0A2X0MEB1_9BASI</name>
<feature type="compositionally biased region" description="Polar residues" evidence="1">
    <location>
        <begin position="466"/>
        <end position="475"/>
    </location>
</feature>
<feature type="region of interest" description="Disordered" evidence="1">
    <location>
        <begin position="541"/>
        <end position="616"/>
    </location>
</feature>
<dbReference type="STRING" id="796604.A0A2X0MEB1"/>
<evidence type="ECO:0000313" key="2">
    <source>
        <dbReference type="EMBL" id="SGY85183.1"/>
    </source>
</evidence>
<feature type="compositionally biased region" description="Gly residues" evidence="1">
    <location>
        <begin position="60"/>
        <end position="72"/>
    </location>
</feature>
<feature type="region of interest" description="Disordered" evidence="1">
    <location>
        <begin position="1"/>
        <end position="118"/>
    </location>
</feature>
<feature type="region of interest" description="Disordered" evidence="1">
    <location>
        <begin position="628"/>
        <end position="690"/>
    </location>
</feature>
<feature type="compositionally biased region" description="Polar residues" evidence="1">
    <location>
        <begin position="99"/>
        <end position="108"/>
    </location>
</feature>
<evidence type="ECO:0000313" key="3">
    <source>
        <dbReference type="Proteomes" id="UP000249464"/>
    </source>
</evidence>
<feature type="compositionally biased region" description="Polar residues" evidence="1">
    <location>
        <begin position="666"/>
        <end position="690"/>
    </location>
</feature>
<evidence type="ECO:0000256" key="1">
    <source>
        <dbReference type="SAM" id="MobiDB-lite"/>
    </source>
</evidence>
<gene>
    <name evidence="2" type="primary">BQ5605_C009g05744</name>
    <name evidence="2" type="ORF">BQ5605_C009G05744</name>
</gene>
<organism evidence="2 3">
    <name type="scientific">Microbotryum silenes-dioicae</name>
    <dbReference type="NCBI Taxonomy" id="796604"/>
    <lineage>
        <taxon>Eukaryota</taxon>
        <taxon>Fungi</taxon>
        <taxon>Dikarya</taxon>
        <taxon>Basidiomycota</taxon>
        <taxon>Pucciniomycotina</taxon>
        <taxon>Microbotryomycetes</taxon>
        <taxon>Microbotryales</taxon>
        <taxon>Microbotryaceae</taxon>
        <taxon>Microbotryum</taxon>
    </lineage>
</organism>
<feature type="compositionally biased region" description="Low complexity" evidence="1">
    <location>
        <begin position="26"/>
        <end position="37"/>
    </location>
</feature>
<accession>A0A2X0MEB1</accession>
<dbReference type="Proteomes" id="UP000249464">
    <property type="component" value="Unassembled WGS sequence"/>
</dbReference>
<feature type="compositionally biased region" description="Basic and acidic residues" evidence="1">
    <location>
        <begin position="438"/>
        <end position="452"/>
    </location>
</feature>
<dbReference type="AlphaFoldDB" id="A0A2X0MEB1"/>
<sequence>MNALKRWSSSTNDLHQHLSAPVMPGSSSHSSRSRQSSPHLKSPNLFNGGGGPWTGSNGYCQGGGGMGNGTGGRSPHPSPGLSSPYNTSPSNGYPFPDVRSSNESAQQGSTGGGGPRIDRAALHRSLSVWSTLLAALDDYRVACSTMASVEKSLVKALKEMAGQFGEKVEFGSRNEAVATGLLATLVLFDSLQDVDQKHAKSVQREYEALNSLSATFFKQIAKEEKILEESLTMLDGKMAKVSASFERSKPIGNHRRPNSFDDVHSAAAAHEKYIATLSNLSNSVTGAKSIHAETTGNKRDRAALEVARGLCLLGEAAWRNRVDATRKTGAKVGNVVLMGTFCEQNMPPLPPLSANEVDGLGVGIGAVGTLEVGAVLGPRLHRIESEVSQATSSAFTDHSSRSNAPLPSPGPSFLASFSHERLHQSLPQAPVASSSNHFDGRGERSDQHDPPHLSRSNEYQLPPTPQESHASSRLYPSSTAPPSPSPTVEHAARNKVTLDNASMDTHRQQPEGFVPRPSLIAPAESAQSVPSVPVTQRIAATRWSSTTSNHNQKYPSPASHSSREQSESLMDPNGPLGPRTVPAANHQAPPQSHEQSERPVSRPLLTRNESTASERSFVAQMRAKYLEEKDRMRQAGPALERGYHGGAGSTSAISSSPTSHHPRSGSRVSQIAQRYNAGATSNPSPRFETT</sequence>
<proteinExistence type="predicted"/>
<protein>
    <submittedName>
        <fullName evidence="2">BQ5605_C009g05744 protein</fullName>
    </submittedName>
</protein>
<reference evidence="2 3" key="1">
    <citation type="submission" date="2016-11" db="EMBL/GenBank/DDBJ databases">
        <authorList>
            <person name="Jaros S."/>
            <person name="Januszkiewicz K."/>
            <person name="Wedrychowicz H."/>
        </authorList>
    </citation>
    <scope>NUCLEOTIDE SEQUENCE [LARGE SCALE GENOMIC DNA]</scope>
</reference>
<feature type="compositionally biased region" description="Polar residues" evidence="1">
    <location>
        <begin position="391"/>
        <end position="405"/>
    </location>
</feature>
<feature type="compositionally biased region" description="Polar residues" evidence="1">
    <location>
        <begin position="425"/>
        <end position="437"/>
    </location>
</feature>